<sequence>MVAVTTTEEQDNFMRTSPLPRRIRASRSTRVAYIAAVASVALVTPLVAAPITAPQVATAAEVPEETEVHDRDFSTIVISYPVITGTPGTVAESFPDVYDATTGLPVSTWELMTFRLVDDVPGLSVNIDTGNVVYEAEEGSAVGPNEPVDVEVTFVDGSTRIVRVETAVGTMADHAGYTLVPVTVDNVLTETAPVELEYGRSNDYEAGQLIASILPRAGVDTPTWARIRDEKVELVVTPDVYGRTLELPVTISYRDGSTTDDVAVWHVGTGADITPVIPDTPVPAGARSVIPVRYEKNGWTIPGGGRTDLAVTDGPDWVTVADGSVLAVPGAGVAPGEYRVQVSVGLPSGAVPVDFTIHVTPSAGGGIGDHHLAPVGDGRVLPGREVSVRLPEILHGTEPVDATGYVFTVGSDDVDAEIVADDSGEQVIRFTSPPVGGQRIRIDVTATPVVGDHAPVSAPVWLVTRPYNGRHANHYDNILDVKPGGGTVSSPVIVTDDDREYGTGPGDISFTLGEDAPEGASIAGDGTVSVPRSAVVEAEILKVPVTVTYVDGSTDRNVAVFTTLDSGAFVDAVLAAGPQGSYSMRDVYLTPGSDRDLTLRDLLFTDADFGGTVERFPQFTGVGGSTCTITASDSLPAGVHLEEGFGYANCDRAVHVDADAPTGTSFTVDVAVEIVDAEGARQQLTTTQTVHIVDNPIDYELPADNYETVPSGTASAWDLGGGIPAGDVTLVDDASGRFTLTGDGMVFTPESTDAGKTFAATARIRRADGTGGDVAWVVRVSDSSVLTPTVDYGPLRVARGETRTFSPYVTPHPRGSAGPVAATYRLSAGAPDWLSVDPGTGVVTAEVPDDAPARGVRTLVEVSFPDGGTTSAPLNVEVVSLAGDHIHYNAADLLAVGPITVEPETAFLRVDPVSFELVNPEQGVSIDDSGVITIDDGIMGADDSRDIEVTAVFGDGSRHTQNVHVTTTSMARSYVTVYDWITDITGSSPVTGGWPTHVVRSSAPHGAPAPEPTYELADPEATPDASVDPRTGRVTTTLAADVREADVPVRVTYRDGSSRVSVVHFTRDAHLDKLTFAYPERRVHIGLEDEHVTNENAVLPSFVNSAAGTQRPTVHGTWFEATPGQGNADLFTVDRNSGEVTLLDPVARAGETLTLNVTAHLPGGSTATADATFTVDRASSDVSVIYRDLHGVERGKTSTASPIFVPEAARDLVSTFILLDGPDGMEIDPTTGVVTYTPTGAPEDGRVDIIVEFTDGDAARGELAYHTQSYADAIVPDGLTADLTAEAGHRTVVSVDAFAGENSHYRWGPKRWLIRSVEPAGDAWNGFAPHITRRENHPDILSFIAPDEFVGRQVDLPVTLTYPDGTSVVATLRTTITDPGHGHGDHGHDHGHGGSVASAVRFFYEPVSVAADARTATSGALRFAPRYRPRHAGDDAPETGELIDLWRAGRILDVTALTDRDVTVEPDTGVLTVQLTDGDRDGQVVIPVRVTFNDVHAGSVTVPVVFTVGTGRVPTATGSRVTYPAASVAAGRDAFTGPLILGGGDRITAPVDGLRFDLASGAPAGAVIDHATGVVGLSATRAQLAVDDGVVEVPVTVTFPGGGVQTVVAGFVVREPGTRTHAETLTPQVETGLPSVAPALFTSRITVASSWPEGVRFTVVEGSAPGAAVTDTGEVTTTGDGSAPVSVLVTYPDGSQDIVDVPFTGYRAPTPVPYGEPVVHPDGTVTVSPEPGTDLAGVEFSLDGETPGGVDVAPDGTVTVRPAPGTGGGRISVTVITTRPGEDPARTVISVDVPRKADTSGGGSSGGRGFVALLLALPVFLGLIGSALLHSGLIPGIPELLSPWFPRP</sequence>
<evidence type="ECO:0000256" key="1">
    <source>
        <dbReference type="SAM" id="MobiDB-lite"/>
    </source>
</evidence>
<dbReference type="Proteomes" id="UP001081709">
    <property type="component" value="Unassembled WGS sequence"/>
</dbReference>
<feature type="transmembrane region" description="Helical" evidence="2">
    <location>
        <begin position="31"/>
        <end position="51"/>
    </location>
</feature>
<feature type="domain" description="Long Rib" evidence="3">
    <location>
        <begin position="497"/>
        <end position="560"/>
    </location>
</feature>
<organism evidence="4 5">
    <name type="scientific">Corynebacterium pygosceleis</name>
    <dbReference type="NCBI Taxonomy" id="2800406"/>
    <lineage>
        <taxon>Bacteria</taxon>
        <taxon>Bacillati</taxon>
        <taxon>Actinomycetota</taxon>
        <taxon>Actinomycetes</taxon>
        <taxon>Mycobacteriales</taxon>
        <taxon>Corynebacteriaceae</taxon>
        <taxon>Corynebacterium</taxon>
    </lineage>
</organism>
<keyword evidence="5" id="KW-1185">Reference proteome</keyword>
<feature type="domain" description="Long Rib" evidence="3">
    <location>
        <begin position="1007"/>
        <end position="1064"/>
    </location>
</feature>
<evidence type="ECO:0000313" key="4">
    <source>
        <dbReference type="EMBL" id="MCX7444708.1"/>
    </source>
</evidence>
<dbReference type="InterPro" id="IPR044055">
    <property type="entry name" value="RibLong"/>
</dbReference>
<comment type="caution">
    <text evidence="4">The sequence shown here is derived from an EMBL/GenBank/DDBJ whole genome shotgun (WGS) entry which is preliminary data.</text>
</comment>
<feature type="domain" description="Long Rib" evidence="3">
    <location>
        <begin position="789"/>
        <end position="878"/>
    </location>
</feature>
<dbReference type="Pfam" id="PF18957">
    <property type="entry name" value="RibLong"/>
    <property type="match status" value="3"/>
</dbReference>
<keyword evidence="2" id="KW-1133">Transmembrane helix</keyword>
<keyword evidence="2" id="KW-0812">Transmembrane</keyword>
<protein>
    <submittedName>
        <fullName evidence="4">Rib/alpha-like domain-containing protein</fullName>
    </submittedName>
</protein>
<evidence type="ECO:0000256" key="2">
    <source>
        <dbReference type="SAM" id="Phobius"/>
    </source>
</evidence>
<reference evidence="4" key="1">
    <citation type="submission" date="2022-11" db="EMBL/GenBank/DDBJ databases">
        <title>Corynebacterium sp. isolated from Penguins.</title>
        <authorList>
            <person name="Sedlar K."/>
            <person name="Svec P."/>
        </authorList>
    </citation>
    <scope>NUCLEOTIDE SEQUENCE</scope>
    <source>
        <strain evidence="4">P7003</strain>
    </source>
</reference>
<gene>
    <name evidence="4" type="ORF">OS125_05550</name>
</gene>
<name>A0ABT3WV57_9CORY</name>
<proteinExistence type="predicted"/>
<dbReference type="RefSeq" id="WP_267186431.1">
    <property type="nucleotide sequence ID" value="NZ_JAPMKV010000003.1"/>
</dbReference>
<accession>A0ABT3WV57</accession>
<evidence type="ECO:0000313" key="5">
    <source>
        <dbReference type="Proteomes" id="UP001081709"/>
    </source>
</evidence>
<dbReference type="EMBL" id="JAPMKV010000003">
    <property type="protein sequence ID" value="MCX7444708.1"/>
    <property type="molecule type" value="Genomic_DNA"/>
</dbReference>
<keyword evidence="2" id="KW-0472">Membrane</keyword>
<feature type="region of interest" description="Disordered" evidence="1">
    <location>
        <begin position="1001"/>
        <end position="1031"/>
    </location>
</feature>
<evidence type="ECO:0000259" key="3">
    <source>
        <dbReference type="Pfam" id="PF18957"/>
    </source>
</evidence>